<evidence type="ECO:0000256" key="1">
    <source>
        <dbReference type="SAM" id="MobiDB-lite"/>
    </source>
</evidence>
<reference evidence="2" key="1">
    <citation type="submission" date="2020-02" db="EMBL/GenBank/DDBJ databases">
        <authorList>
            <person name="Meier V. D."/>
        </authorList>
    </citation>
    <scope>NUCLEOTIDE SEQUENCE</scope>
    <source>
        <strain evidence="2">AVDCRST_MAG51</strain>
    </source>
</reference>
<proteinExistence type="predicted"/>
<feature type="compositionally biased region" description="Basic and acidic residues" evidence="1">
    <location>
        <begin position="33"/>
        <end position="48"/>
    </location>
</feature>
<dbReference type="AlphaFoldDB" id="A0A6J4PQ77"/>
<gene>
    <name evidence="2" type="ORF">AVDCRST_MAG51-1901</name>
</gene>
<feature type="non-terminal residue" evidence="2">
    <location>
        <position position="1"/>
    </location>
</feature>
<dbReference type="EMBL" id="CADCUX010000402">
    <property type="protein sequence ID" value="CAA9419236.1"/>
    <property type="molecule type" value="Genomic_DNA"/>
</dbReference>
<name>A0A6J4PQ77_9BURK</name>
<organism evidence="2">
    <name type="scientific">uncultured Ramlibacter sp</name>
    <dbReference type="NCBI Taxonomy" id="260755"/>
    <lineage>
        <taxon>Bacteria</taxon>
        <taxon>Pseudomonadati</taxon>
        <taxon>Pseudomonadota</taxon>
        <taxon>Betaproteobacteria</taxon>
        <taxon>Burkholderiales</taxon>
        <taxon>Comamonadaceae</taxon>
        <taxon>Ramlibacter</taxon>
        <taxon>environmental samples</taxon>
    </lineage>
</organism>
<protein>
    <submittedName>
        <fullName evidence="2">ABC transporter, substrate-binding protein (Cluster 3, basic aa/glutamine/opines)</fullName>
    </submittedName>
</protein>
<evidence type="ECO:0000313" key="2">
    <source>
        <dbReference type="EMBL" id="CAA9419236.1"/>
    </source>
</evidence>
<accession>A0A6J4PQ77</accession>
<feature type="region of interest" description="Disordered" evidence="1">
    <location>
        <begin position="63"/>
        <end position="83"/>
    </location>
</feature>
<feature type="non-terminal residue" evidence="2">
    <location>
        <position position="83"/>
    </location>
</feature>
<sequence>EHGSGRRRAAATGVRCPPCRWGPDAARPLHGHRAGDGRSEGTHRRAGLAEHLYRADEGVGLRRRSAEAARDRRRRGRSCAARM</sequence>
<feature type="region of interest" description="Disordered" evidence="1">
    <location>
        <begin position="1"/>
        <end position="48"/>
    </location>
</feature>